<proteinExistence type="inferred from homology"/>
<dbReference type="RefSeq" id="WP_221030039.1">
    <property type="nucleotide sequence ID" value="NZ_CP139781.1"/>
</dbReference>
<dbReference type="InterPro" id="IPR002191">
    <property type="entry name" value="Bac_export_3"/>
</dbReference>
<keyword evidence="8" id="KW-0969">Cilium</keyword>
<dbReference type="Pfam" id="PF01313">
    <property type="entry name" value="Bac_export_3"/>
    <property type="match status" value="1"/>
</dbReference>
<keyword evidence="8" id="KW-0282">Flagellum</keyword>
<comment type="subcellular location">
    <subcellularLocation>
        <location evidence="1">Cell membrane</location>
        <topology evidence="1">Multi-pass membrane protein</topology>
    </subcellularLocation>
</comment>
<name>A0ABZ1CCI1_9BACT</name>
<evidence type="ECO:0000256" key="2">
    <source>
        <dbReference type="ARBA" id="ARBA00006156"/>
    </source>
</evidence>
<evidence type="ECO:0000256" key="7">
    <source>
        <dbReference type="SAM" id="Phobius"/>
    </source>
</evidence>
<feature type="transmembrane region" description="Helical" evidence="7">
    <location>
        <begin position="51"/>
        <end position="70"/>
    </location>
</feature>
<evidence type="ECO:0000256" key="5">
    <source>
        <dbReference type="ARBA" id="ARBA00022989"/>
    </source>
</evidence>
<organism evidence="8 9">
    <name type="scientific">Actomonas aquatica</name>
    <dbReference type="NCBI Taxonomy" id="2866162"/>
    <lineage>
        <taxon>Bacteria</taxon>
        <taxon>Pseudomonadati</taxon>
        <taxon>Verrucomicrobiota</taxon>
        <taxon>Opitutia</taxon>
        <taxon>Opitutales</taxon>
        <taxon>Opitutaceae</taxon>
        <taxon>Actomonas</taxon>
    </lineage>
</organism>
<dbReference type="PANTHER" id="PTHR34040">
    <property type="entry name" value="FLAGELLAR BIOSYNTHETIC PROTEIN FLIQ"/>
    <property type="match status" value="1"/>
</dbReference>
<evidence type="ECO:0000313" key="8">
    <source>
        <dbReference type="EMBL" id="WRQ89269.1"/>
    </source>
</evidence>
<evidence type="ECO:0000256" key="6">
    <source>
        <dbReference type="ARBA" id="ARBA00023136"/>
    </source>
</evidence>
<feature type="transmembrane region" description="Helical" evidence="7">
    <location>
        <begin position="16"/>
        <end position="39"/>
    </location>
</feature>
<evidence type="ECO:0000313" key="9">
    <source>
        <dbReference type="Proteomes" id="UP000738431"/>
    </source>
</evidence>
<reference evidence="8 9" key="2">
    <citation type="submission" date="2023-12" db="EMBL/GenBank/DDBJ databases">
        <title>Description of an unclassified Opitutus bacterium of Verrucomicrobiota.</title>
        <authorList>
            <person name="Zhang D.-F."/>
        </authorList>
    </citation>
    <scope>NUCLEOTIDE SEQUENCE [LARGE SCALE GENOMIC DNA]</scope>
    <source>
        <strain evidence="8 9">WL0086</strain>
    </source>
</reference>
<keyword evidence="4 7" id="KW-0812">Transmembrane</keyword>
<keyword evidence="5 7" id="KW-1133">Transmembrane helix</keyword>
<keyword evidence="6 7" id="KW-0472">Membrane</keyword>
<keyword evidence="3" id="KW-1003">Cell membrane</keyword>
<dbReference type="PANTHER" id="PTHR34040:SF2">
    <property type="entry name" value="FLAGELLAR BIOSYNTHETIC PROTEIN FLIQ"/>
    <property type="match status" value="1"/>
</dbReference>
<dbReference type="Proteomes" id="UP000738431">
    <property type="component" value="Chromosome"/>
</dbReference>
<evidence type="ECO:0000256" key="4">
    <source>
        <dbReference type="ARBA" id="ARBA00022692"/>
    </source>
</evidence>
<reference evidence="8 9" key="1">
    <citation type="submission" date="2021-08" db="EMBL/GenBank/DDBJ databases">
        <authorList>
            <person name="Zhang D."/>
            <person name="Zhang A."/>
            <person name="Wang L."/>
        </authorList>
    </citation>
    <scope>NUCLEOTIDE SEQUENCE [LARGE SCALE GENOMIC DNA]</scope>
    <source>
        <strain evidence="8 9">WL0086</strain>
    </source>
</reference>
<evidence type="ECO:0000256" key="3">
    <source>
        <dbReference type="ARBA" id="ARBA00022475"/>
    </source>
</evidence>
<protein>
    <submittedName>
        <fullName evidence="8">Flagellar biosynthetic protein FliQ</fullName>
    </submittedName>
</protein>
<sequence length="89" mass="9591">MTPEAAIDLLKEVITFAVYLCAPFLIILLTVGLIISVLQSVTSIQEQTLSFVPKLLVFAAASIAMAPWAIRTTTEFATEMITRMGGVTS</sequence>
<keyword evidence="9" id="KW-1185">Reference proteome</keyword>
<dbReference type="PRINTS" id="PR00952">
    <property type="entry name" value="TYPE3IMQPROT"/>
</dbReference>
<dbReference type="EMBL" id="CP139781">
    <property type="protein sequence ID" value="WRQ89269.1"/>
    <property type="molecule type" value="Genomic_DNA"/>
</dbReference>
<evidence type="ECO:0000256" key="1">
    <source>
        <dbReference type="ARBA" id="ARBA00004651"/>
    </source>
</evidence>
<comment type="similarity">
    <text evidence="2">Belongs to the FliQ/MopD/SpaQ family.</text>
</comment>
<accession>A0ABZ1CCI1</accession>
<gene>
    <name evidence="8" type="ORF">K1X11_007605</name>
</gene>
<keyword evidence="8" id="KW-0966">Cell projection</keyword>
<dbReference type="PIRSF" id="PIRSF004669">
    <property type="entry name" value="FliQ"/>
    <property type="match status" value="1"/>
</dbReference>